<evidence type="ECO:0000256" key="1">
    <source>
        <dbReference type="ARBA" id="ARBA00006271"/>
    </source>
</evidence>
<dbReference type="EMBL" id="UGNX01000001">
    <property type="protein sequence ID" value="STX35799.1"/>
    <property type="molecule type" value="Genomic_DNA"/>
</dbReference>
<dbReference type="InterPro" id="IPR007695">
    <property type="entry name" value="DNA_mismatch_repair_MutS-lik_N"/>
</dbReference>
<dbReference type="SUPFAM" id="SSF52540">
    <property type="entry name" value="P-loop containing nucleoside triphosphate hydrolases"/>
    <property type="match status" value="1"/>
</dbReference>
<evidence type="ECO:0000256" key="8">
    <source>
        <dbReference type="ARBA" id="ARBA00024647"/>
    </source>
</evidence>
<dbReference type="Pfam" id="PF05188">
    <property type="entry name" value="MutS_II"/>
    <property type="match status" value="1"/>
</dbReference>
<dbReference type="STRING" id="28085.Lcin_2382"/>
<evidence type="ECO:0000313" key="14">
    <source>
        <dbReference type="Proteomes" id="UP000054854"/>
    </source>
</evidence>
<evidence type="ECO:0000256" key="7">
    <source>
        <dbReference type="ARBA" id="ARBA00023204"/>
    </source>
</evidence>
<evidence type="ECO:0000256" key="2">
    <source>
        <dbReference type="ARBA" id="ARBA00021982"/>
    </source>
</evidence>
<dbReference type="InterPro" id="IPR007860">
    <property type="entry name" value="DNA_mmatch_repair_MutS_con_dom"/>
</dbReference>
<dbReference type="Gene3D" id="1.10.1420.10">
    <property type="match status" value="2"/>
</dbReference>
<evidence type="ECO:0000256" key="5">
    <source>
        <dbReference type="ARBA" id="ARBA00022840"/>
    </source>
</evidence>
<comment type="function">
    <text evidence="8 9">This protein is involved in the repair of mismatches in DNA. It is possible that it carries out the mismatch recognition step. This protein has a weak ATPase activity.</text>
</comment>
<dbReference type="GO" id="GO:0006298">
    <property type="term" value="P:mismatch repair"/>
    <property type="evidence" value="ECO:0007669"/>
    <property type="project" value="UniProtKB-UniRule"/>
</dbReference>
<evidence type="ECO:0000313" key="12">
    <source>
        <dbReference type="EMBL" id="KTC83010.1"/>
    </source>
</evidence>
<proteinExistence type="inferred from homology"/>
<reference evidence="13 15" key="2">
    <citation type="submission" date="2018-06" db="EMBL/GenBank/DDBJ databases">
        <authorList>
            <consortium name="Pathogen Informatics"/>
            <person name="Doyle S."/>
        </authorList>
    </citation>
    <scope>NUCLEOTIDE SEQUENCE [LARGE SCALE GENOMIC DNA]</scope>
    <source>
        <strain evidence="13 15">NCTC12438</strain>
    </source>
</reference>
<keyword evidence="4 9" id="KW-0227">DNA damage</keyword>
<dbReference type="PANTHER" id="PTHR11361">
    <property type="entry name" value="DNA MISMATCH REPAIR PROTEIN MUTS FAMILY MEMBER"/>
    <property type="match status" value="1"/>
</dbReference>
<name>A0A378IKW2_9GAMM</name>
<dbReference type="RefSeq" id="WP_058465849.1">
    <property type="nucleotide sequence ID" value="NZ_CAAAHQ010000025.1"/>
</dbReference>
<dbReference type="SMART" id="SM00534">
    <property type="entry name" value="MUTSac"/>
    <property type="match status" value="1"/>
</dbReference>
<dbReference type="Gene3D" id="3.30.420.110">
    <property type="entry name" value="MutS, connector domain"/>
    <property type="match status" value="1"/>
</dbReference>
<dbReference type="OrthoDB" id="9802448at2"/>
<dbReference type="HAMAP" id="MF_00096">
    <property type="entry name" value="MutS"/>
    <property type="match status" value="1"/>
</dbReference>
<feature type="domain" description="DNA mismatch repair proteins mutS family" evidence="11">
    <location>
        <begin position="684"/>
        <end position="700"/>
    </location>
</feature>
<dbReference type="InterPro" id="IPR007861">
    <property type="entry name" value="DNA_mismatch_repair_MutS_clamp"/>
</dbReference>
<dbReference type="PROSITE" id="PS00486">
    <property type="entry name" value="DNA_MISMATCH_REPAIR_2"/>
    <property type="match status" value="1"/>
</dbReference>
<dbReference type="SUPFAM" id="SSF55271">
    <property type="entry name" value="DNA repair protein MutS, domain I"/>
    <property type="match status" value="1"/>
</dbReference>
<dbReference type="SUPFAM" id="SSF48334">
    <property type="entry name" value="DNA repair protein MutS, domain III"/>
    <property type="match status" value="1"/>
</dbReference>
<dbReference type="GO" id="GO:0005829">
    <property type="term" value="C:cytosol"/>
    <property type="evidence" value="ECO:0007669"/>
    <property type="project" value="TreeGrafter"/>
</dbReference>
<dbReference type="Gene3D" id="6.10.140.430">
    <property type="match status" value="1"/>
</dbReference>
<dbReference type="AlphaFoldDB" id="A0A378IKW2"/>
<dbReference type="Pfam" id="PF01624">
    <property type="entry name" value="MutS_I"/>
    <property type="match status" value="1"/>
</dbReference>
<dbReference type="GO" id="GO:0140664">
    <property type="term" value="F:ATP-dependent DNA damage sensor activity"/>
    <property type="evidence" value="ECO:0007669"/>
    <property type="project" value="InterPro"/>
</dbReference>
<dbReference type="PIRSF" id="PIRSF037677">
    <property type="entry name" value="DNA_mis_repair_Msh6"/>
    <property type="match status" value="1"/>
</dbReference>
<dbReference type="InterPro" id="IPR036678">
    <property type="entry name" value="MutS_con_dom_sf"/>
</dbReference>
<evidence type="ECO:0000256" key="6">
    <source>
        <dbReference type="ARBA" id="ARBA00023125"/>
    </source>
</evidence>
<dbReference type="Gene3D" id="3.40.1170.10">
    <property type="entry name" value="DNA repair protein MutS, domain I"/>
    <property type="match status" value="1"/>
</dbReference>
<dbReference type="NCBIfam" id="NF003810">
    <property type="entry name" value="PRK05399.1"/>
    <property type="match status" value="1"/>
</dbReference>
<comment type="similarity">
    <text evidence="1 9 10">Belongs to the DNA mismatch repair MutS family.</text>
</comment>
<keyword evidence="5 9" id="KW-0067">ATP-binding</keyword>
<dbReference type="FunFam" id="3.40.50.300:FF:000870">
    <property type="entry name" value="MutS protein homolog 4"/>
    <property type="match status" value="1"/>
</dbReference>
<dbReference type="Proteomes" id="UP000255316">
    <property type="component" value="Unassembled WGS sequence"/>
</dbReference>
<organism evidence="13 15">
    <name type="scientific">Legionella cincinnatiensis</name>
    <dbReference type="NCBI Taxonomy" id="28085"/>
    <lineage>
        <taxon>Bacteria</taxon>
        <taxon>Pseudomonadati</taxon>
        <taxon>Pseudomonadota</taxon>
        <taxon>Gammaproteobacteria</taxon>
        <taxon>Legionellales</taxon>
        <taxon>Legionellaceae</taxon>
        <taxon>Legionella</taxon>
    </lineage>
</organism>
<evidence type="ECO:0000256" key="9">
    <source>
        <dbReference type="HAMAP-Rule" id="MF_00096"/>
    </source>
</evidence>
<accession>A0A378IKW2</accession>
<dbReference type="SMART" id="SM00533">
    <property type="entry name" value="MUTSd"/>
    <property type="match status" value="1"/>
</dbReference>
<dbReference type="FunFam" id="1.10.1420.10:FF:000002">
    <property type="entry name" value="DNA mismatch repair protein MutS"/>
    <property type="match status" value="1"/>
</dbReference>
<evidence type="ECO:0000313" key="15">
    <source>
        <dbReference type="Proteomes" id="UP000255316"/>
    </source>
</evidence>
<dbReference type="InterPro" id="IPR017261">
    <property type="entry name" value="DNA_mismatch_repair_MutS/MSH"/>
</dbReference>
<keyword evidence="7 9" id="KW-0234">DNA repair</keyword>
<dbReference type="InterPro" id="IPR000432">
    <property type="entry name" value="DNA_mismatch_repair_MutS_C"/>
</dbReference>
<dbReference type="EMBL" id="LNXX01000043">
    <property type="protein sequence ID" value="KTC83010.1"/>
    <property type="molecule type" value="Genomic_DNA"/>
</dbReference>
<keyword evidence="3 9" id="KW-0547">Nucleotide-binding</keyword>
<dbReference type="GO" id="GO:0003684">
    <property type="term" value="F:damaged DNA binding"/>
    <property type="evidence" value="ECO:0007669"/>
    <property type="project" value="UniProtKB-UniRule"/>
</dbReference>
<dbReference type="Pfam" id="PF05190">
    <property type="entry name" value="MutS_IV"/>
    <property type="match status" value="1"/>
</dbReference>
<reference evidence="12 14" key="1">
    <citation type="submission" date="2015-11" db="EMBL/GenBank/DDBJ databases">
        <title>Genomic analysis of 38 Legionella species identifies large and diverse effector repertoires.</title>
        <authorList>
            <person name="Burstein D."/>
            <person name="Amaro F."/>
            <person name="Zusman T."/>
            <person name="Lifshitz Z."/>
            <person name="Cohen O."/>
            <person name="Gilbert J.A."/>
            <person name="Pupko T."/>
            <person name="Shuman H.A."/>
            <person name="Segal G."/>
        </authorList>
    </citation>
    <scope>NUCLEOTIDE SEQUENCE [LARGE SCALE GENOMIC DNA]</scope>
    <source>
        <strain evidence="12 14">CDC#72-OH-14</strain>
    </source>
</reference>
<evidence type="ECO:0000256" key="10">
    <source>
        <dbReference type="RuleBase" id="RU003756"/>
    </source>
</evidence>
<dbReference type="SUPFAM" id="SSF53150">
    <property type="entry name" value="DNA repair protein MutS, domain II"/>
    <property type="match status" value="1"/>
</dbReference>
<dbReference type="GO" id="GO:0005524">
    <property type="term" value="F:ATP binding"/>
    <property type="evidence" value="ECO:0007669"/>
    <property type="project" value="UniProtKB-UniRule"/>
</dbReference>
<dbReference type="Gene3D" id="3.40.50.300">
    <property type="entry name" value="P-loop containing nucleotide triphosphate hydrolases"/>
    <property type="match status" value="1"/>
</dbReference>
<dbReference type="InterPro" id="IPR027417">
    <property type="entry name" value="P-loop_NTPase"/>
</dbReference>
<keyword evidence="6 9" id="KW-0238">DNA-binding</keyword>
<dbReference type="InterPro" id="IPR036187">
    <property type="entry name" value="DNA_mismatch_repair_MutS_sf"/>
</dbReference>
<evidence type="ECO:0000256" key="4">
    <source>
        <dbReference type="ARBA" id="ARBA00022763"/>
    </source>
</evidence>
<evidence type="ECO:0000313" key="13">
    <source>
        <dbReference type="EMBL" id="STX35799.1"/>
    </source>
</evidence>
<dbReference type="Pfam" id="PF00488">
    <property type="entry name" value="MutS_V"/>
    <property type="match status" value="1"/>
</dbReference>
<dbReference type="InterPro" id="IPR005748">
    <property type="entry name" value="DNA_mismatch_repair_MutS"/>
</dbReference>
<dbReference type="PANTHER" id="PTHR11361:SF34">
    <property type="entry name" value="DNA MISMATCH REPAIR PROTEIN MSH1, MITOCHONDRIAL"/>
    <property type="match status" value="1"/>
</dbReference>
<dbReference type="GO" id="GO:0030983">
    <property type="term" value="F:mismatched DNA binding"/>
    <property type="evidence" value="ECO:0007669"/>
    <property type="project" value="InterPro"/>
</dbReference>
<dbReference type="Pfam" id="PF05192">
    <property type="entry name" value="MutS_III"/>
    <property type="match status" value="1"/>
</dbReference>
<dbReference type="InterPro" id="IPR016151">
    <property type="entry name" value="DNA_mismatch_repair_MutS_N"/>
</dbReference>
<dbReference type="FunFam" id="3.40.1170.10:FF:000001">
    <property type="entry name" value="DNA mismatch repair protein MutS"/>
    <property type="match status" value="1"/>
</dbReference>
<sequence>MATSHTPMMQQYLRIKSEYPDMLLLYRMGDFYELFFDDAKRASQLLDLTLTHRGQSADKPIPMAGVPYHAIENYLARLIKKGESVAICEQIGDPATSKGPVERQVTRIITPGTVVDEALLDAKKDNLLLAVHQQKQKIGLAWVDLSGGRFHLLELTQSNQLSAELTRLQPAELLLQENSPLEEYCSNFPVKLRPGWEFQFESAKKLLCEQFSVNDLSAFGEHDYPTALVAAGTLLSYLHTTQKQALPHLTTITLENTHDYLQLDAATQKHLELFENISGSQENSLISILDKTACSMGSRLLKRWLGRPLKQHELIQERQQAIEEIIKLQQTPVFNHLLKQICDVERIVSRIALKSARPRDLFVLNNTLALLPELSTALANNQSTLITQLKKYLRPLPELQELLSSAIIENPPVLIRDGGVIAAGFDEELDELRMLSTRANEKLIHLEQQEKQQTGLSTLKFGFNNVQGYYIELSKTQAEKVPPHYHRKQTLKNVERYITPELKQFEEKVLSAQVKALAREKWLYEHLLLEIQKNINELSHLAQTLAQLDVLTTLAERAQSFNWSCPKLIPKSQISIKAGRHPVIEYLLQERFIANDLYLDPSQNILLITGPNMGGKSTYMRQTALIVLLAHIGSFVSAAAVTLGPIDRIFTRIGASDDLASGHSTFMVEMTETAQILRQATHQSLVLIDEIGRGTSTYDGMALAYASCTYLATTIKAYTLFSTHYFELTNLPQQWPCIRNVHLQASLDTGRIVFLYRVEPGYANRSYGLEVAELAGIPTEVLKIAHAHLKQMQTDLPASQAQPKIQMHPRPPILQELAQLDPDRLTAREALDLIYRFKNMETIDI</sequence>
<keyword evidence="14" id="KW-1185">Reference proteome</keyword>
<dbReference type="Proteomes" id="UP000054854">
    <property type="component" value="Unassembled WGS sequence"/>
</dbReference>
<evidence type="ECO:0000259" key="11">
    <source>
        <dbReference type="PROSITE" id="PS00486"/>
    </source>
</evidence>
<protein>
    <recommendedName>
        <fullName evidence="2 9">DNA mismatch repair protein MutS</fullName>
    </recommendedName>
</protein>
<dbReference type="InterPro" id="IPR045076">
    <property type="entry name" value="MutS"/>
</dbReference>
<gene>
    <name evidence="9 13" type="primary">mutS</name>
    <name evidence="12" type="ORF">Lcin_2382</name>
    <name evidence="13" type="ORF">NCTC12438_02427</name>
</gene>
<feature type="binding site" evidence="9">
    <location>
        <begin position="610"/>
        <end position="617"/>
    </location>
    <ligand>
        <name>ATP</name>
        <dbReference type="ChEBI" id="CHEBI:30616"/>
    </ligand>
</feature>
<dbReference type="InterPro" id="IPR007696">
    <property type="entry name" value="DNA_mismatch_repair_MutS_core"/>
</dbReference>
<evidence type="ECO:0000256" key="3">
    <source>
        <dbReference type="ARBA" id="ARBA00022741"/>
    </source>
</evidence>
<dbReference type="NCBIfam" id="TIGR01070">
    <property type="entry name" value="mutS1"/>
    <property type="match status" value="1"/>
</dbReference>